<evidence type="ECO:0000313" key="2">
    <source>
        <dbReference type="Proteomes" id="UP000682782"/>
    </source>
</evidence>
<dbReference type="EMBL" id="CP068393">
    <property type="protein sequence ID" value="QUC67265.1"/>
    <property type="molecule type" value="Genomic_DNA"/>
</dbReference>
<accession>A0AC61MWT3</accession>
<organism evidence="1 2">
    <name type="scientific">Aristaeella hokkaidonensis</name>
    <dbReference type="NCBI Taxonomy" id="3046382"/>
    <lineage>
        <taxon>Bacteria</taxon>
        <taxon>Bacillati</taxon>
        <taxon>Bacillota</taxon>
        <taxon>Clostridia</taxon>
        <taxon>Eubacteriales</taxon>
        <taxon>Aristaeellaceae</taxon>
        <taxon>Aristaeella</taxon>
    </lineage>
</organism>
<reference evidence="1" key="1">
    <citation type="submission" date="2021-01" db="EMBL/GenBank/DDBJ databases">
        <title>Complete genome sequence of Clostridiales bacterium R-7.</title>
        <authorList>
            <person name="Mahoney-Kurpe S.C."/>
            <person name="Palevich N."/>
            <person name="Koike S."/>
            <person name="Moon C.D."/>
            <person name="Attwood G.T."/>
        </authorList>
    </citation>
    <scope>NUCLEOTIDE SEQUENCE</scope>
    <source>
        <strain evidence="1">R-7</strain>
    </source>
</reference>
<name>A0AC61MWT3_9FIRM</name>
<gene>
    <name evidence="1" type="ORF">JYE49_00675</name>
</gene>
<keyword evidence="2" id="KW-1185">Reference proteome</keyword>
<evidence type="ECO:0000313" key="1">
    <source>
        <dbReference type="EMBL" id="QUC67265.1"/>
    </source>
</evidence>
<dbReference type="Proteomes" id="UP000682782">
    <property type="component" value="Chromosome"/>
</dbReference>
<proteinExistence type="predicted"/>
<sequence>MNTGIIGYGSMGKMLLEKFSDAGIAPENLYVFNRTEEKLAGIGKTATVCHSTKELAAGCDIVFLCVLPSAIKAVLEDIRSEVKEDCLLVSLNGSVTFEQMERIAKHKMAKVIPSVTAEINKSQTLVCYNELANATDRKTLELLLGYIGNVIELPEREMGMGSELVSCMPGFIASVFDVICKAAGEHTEIPYDQVVRMVLNTMCATGELMLKKGMSFDKVVARVATKGGITEEGTRVIYEQFPGTADQLFEKTLVKRKLTAECAEDYFR</sequence>
<protein>
    <submittedName>
        <fullName evidence="1">NAD(P)-binding domain-containing protein</fullName>
    </submittedName>
</protein>